<reference evidence="2" key="1">
    <citation type="submission" date="2015-02" db="EMBL/GenBank/DDBJ databases">
        <authorList>
            <person name="Chooi Y.-H."/>
        </authorList>
    </citation>
    <scope>NUCLEOTIDE SEQUENCE [LARGE SCALE GENOMIC DNA]</scope>
    <source>
        <strain evidence="2">strain Y</strain>
    </source>
</reference>
<keyword evidence="2" id="KW-1185">Reference proteome</keyword>
<organism evidence="1 2">
    <name type="scientific">Candidatus Filomicrobium marinum</name>
    <dbReference type="NCBI Taxonomy" id="1608628"/>
    <lineage>
        <taxon>Bacteria</taxon>
        <taxon>Pseudomonadati</taxon>
        <taxon>Pseudomonadota</taxon>
        <taxon>Alphaproteobacteria</taxon>
        <taxon>Hyphomicrobiales</taxon>
        <taxon>Hyphomicrobiaceae</taxon>
        <taxon>Filomicrobium</taxon>
    </lineage>
</organism>
<proteinExistence type="predicted"/>
<gene>
    <name evidence="1" type="ORF">YBN1229_v1_1357</name>
</gene>
<dbReference type="Proteomes" id="UP000033187">
    <property type="component" value="Chromosome 1"/>
</dbReference>
<protein>
    <submittedName>
        <fullName evidence="1">Uncharacterized protein</fullName>
    </submittedName>
</protein>
<dbReference type="RefSeq" id="WP_046477402.1">
    <property type="nucleotide sequence ID" value="NZ_LN829118.1"/>
</dbReference>
<dbReference type="OrthoDB" id="7933695at2"/>
<dbReference type="EMBL" id="LN829119">
    <property type="protein sequence ID" value="CPR17655.1"/>
    <property type="molecule type" value="Genomic_DNA"/>
</dbReference>
<dbReference type="KEGG" id="fiy:BN1229_v1_1357"/>
<evidence type="ECO:0000313" key="2">
    <source>
        <dbReference type="Proteomes" id="UP000033187"/>
    </source>
</evidence>
<dbReference type="AlphaFoldDB" id="A0A0D6JD30"/>
<name>A0A0D6JD30_9HYPH</name>
<evidence type="ECO:0000313" key="1">
    <source>
        <dbReference type="EMBL" id="CPR17655.1"/>
    </source>
</evidence>
<sequence>METNWKSGEAADESACEHECMAATLEAQHGIYAAEVADFFSSLHHRQGNAVRAWAWAGVANLVRRRARERTGQDIQTTALLAS</sequence>
<accession>A0A0D6JD30</accession>